<gene>
    <name evidence="6" type="ORF">EAS64_01055</name>
</gene>
<dbReference type="InterPro" id="IPR016164">
    <property type="entry name" value="FAD-linked_Oxase-like_C"/>
</dbReference>
<dbReference type="GO" id="GO:0016491">
    <property type="term" value="F:oxidoreductase activity"/>
    <property type="evidence" value="ECO:0007669"/>
    <property type="project" value="UniProtKB-KW"/>
</dbReference>
<organism evidence="6 7">
    <name type="scientific">Trebonia kvetii</name>
    <dbReference type="NCBI Taxonomy" id="2480626"/>
    <lineage>
        <taxon>Bacteria</taxon>
        <taxon>Bacillati</taxon>
        <taxon>Actinomycetota</taxon>
        <taxon>Actinomycetes</taxon>
        <taxon>Streptosporangiales</taxon>
        <taxon>Treboniaceae</taxon>
        <taxon>Trebonia</taxon>
    </lineage>
</organism>
<dbReference type="InterPro" id="IPR036318">
    <property type="entry name" value="FAD-bd_PCMH-like_sf"/>
</dbReference>
<dbReference type="InterPro" id="IPR006094">
    <property type="entry name" value="Oxid_FAD_bind_N"/>
</dbReference>
<proteinExistence type="predicted"/>
<dbReference type="InterPro" id="IPR016166">
    <property type="entry name" value="FAD-bd_PCMH"/>
</dbReference>
<accession>A0A6P2C4E1</accession>
<keyword evidence="3" id="KW-0274">FAD</keyword>
<dbReference type="Pfam" id="PF02913">
    <property type="entry name" value="FAD-oxidase_C"/>
    <property type="match status" value="1"/>
</dbReference>
<keyword evidence="7" id="KW-1185">Reference proteome</keyword>
<keyword evidence="4" id="KW-0560">Oxidoreductase</keyword>
<evidence type="ECO:0000256" key="4">
    <source>
        <dbReference type="ARBA" id="ARBA00023002"/>
    </source>
</evidence>
<dbReference type="InterPro" id="IPR004113">
    <property type="entry name" value="FAD-bd_oxidored_4_C"/>
</dbReference>
<evidence type="ECO:0000256" key="2">
    <source>
        <dbReference type="ARBA" id="ARBA00022630"/>
    </source>
</evidence>
<evidence type="ECO:0000313" key="6">
    <source>
        <dbReference type="EMBL" id="TVZ06078.1"/>
    </source>
</evidence>
<dbReference type="EMBL" id="RPFW01000001">
    <property type="protein sequence ID" value="TVZ06078.1"/>
    <property type="molecule type" value="Genomic_DNA"/>
</dbReference>
<dbReference type="InterPro" id="IPR016171">
    <property type="entry name" value="Vanillyl_alc_oxidase_C-sub2"/>
</dbReference>
<dbReference type="OrthoDB" id="9770306at2"/>
<evidence type="ECO:0000256" key="1">
    <source>
        <dbReference type="ARBA" id="ARBA00001974"/>
    </source>
</evidence>
<dbReference type="Gene3D" id="3.30.465.10">
    <property type="match status" value="1"/>
</dbReference>
<dbReference type="PROSITE" id="PS51387">
    <property type="entry name" value="FAD_PCMH"/>
    <property type="match status" value="1"/>
</dbReference>
<dbReference type="Gene3D" id="3.30.70.2740">
    <property type="match status" value="1"/>
</dbReference>
<name>A0A6P2C4E1_9ACTN</name>
<protein>
    <submittedName>
        <fullName evidence="6">FAD-binding protein</fullName>
    </submittedName>
</protein>
<evidence type="ECO:0000259" key="5">
    <source>
        <dbReference type="PROSITE" id="PS51387"/>
    </source>
</evidence>
<evidence type="ECO:0000313" key="7">
    <source>
        <dbReference type="Proteomes" id="UP000460272"/>
    </source>
</evidence>
<dbReference type="SUPFAM" id="SSF55103">
    <property type="entry name" value="FAD-linked oxidases, C-terminal domain"/>
    <property type="match status" value="1"/>
</dbReference>
<dbReference type="Pfam" id="PF01565">
    <property type="entry name" value="FAD_binding_4"/>
    <property type="match status" value="1"/>
</dbReference>
<comment type="caution">
    <text evidence="6">The sequence shown here is derived from an EMBL/GenBank/DDBJ whole genome shotgun (WGS) entry which is preliminary data.</text>
</comment>
<comment type="cofactor">
    <cofactor evidence="1">
        <name>FAD</name>
        <dbReference type="ChEBI" id="CHEBI:57692"/>
    </cofactor>
</comment>
<dbReference type="GO" id="GO:0071949">
    <property type="term" value="F:FAD binding"/>
    <property type="evidence" value="ECO:0007669"/>
    <property type="project" value="InterPro"/>
</dbReference>
<reference evidence="6 7" key="1">
    <citation type="submission" date="2018-11" db="EMBL/GenBank/DDBJ databases">
        <title>Trebonia kvetii gen.nov., sp.nov., a novel acidophilic actinobacterium, and proposal of the new actinobacterial family Treboniaceae fam. nov.</title>
        <authorList>
            <person name="Rapoport D."/>
            <person name="Sagova-Mareckova M."/>
            <person name="Sedlacek I."/>
            <person name="Provaznik J."/>
            <person name="Kralova S."/>
            <person name="Pavlinic D."/>
            <person name="Benes V."/>
            <person name="Kopecky J."/>
        </authorList>
    </citation>
    <scope>NUCLEOTIDE SEQUENCE [LARGE SCALE GENOMIC DNA]</scope>
    <source>
        <strain evidence="6 7">15Tr583</strain>
    </source>
</reference>
<dbReference type="InterPro" id="IPR016169">
    <property type="entry name" value="FAD-bd_PCMH_sub2"/>
</dbReference>
<dbReference type="PANTHER" id="PTHR42934:SF1">
    <property type="entry name" value="GLYCOLATE OXIDASE SUBUNIT GLCD"/>
    <property type="match status" value="1"/>
</dbReference>
<dbReference type="Gene3D" id="1.10.45.10">
    <property type="entry name" value="Vanillyl-alcohol Oxidase, Chain A, domain 4"/>
    <property type="match status" value="1"/>
</dbReference>
<feature type="domain" description="FAD-binding PCMH-type" evidence="5">
    <location>
        <begin position="61"/>
        <end position="239"/>
    </location>
</feature>
<sequence>MTSTASTSTGAGASAGAPAAAPSVALAASLAPAMRKICGAADVLTDPLELRTYECDGLTSHRTVPALVVLPETAEEVAAVVRLCASAGVPFVARGSGTGLSGGAVPHASGVLIVMSRMRRILEVDPVARRAVVEPGVTNLSVTQAASPHGLFYAPDPSSQVVCSVGGNVAENSGGAHCLKHGFTVNHVLGLEIVTPAGELTWLGDGTGVLAGYDLLGAFTGSEGTLGIVTKIIVKLTPVPEAVHLVLAAYDSLEAGGRAVTDIIAAGIVPAAIEMMDALSIEAAEAAVHCGYPEGASAVLLVELDGPSAEVEAELSTVRELCEAAGAREIRAADDPVQRAGIWAGRKSAFAAVGRLSPAYIVQDGVVPRTALGDVLARISALSEESGIRVANVFHAGDGNLHPLVLYNDAVPGEAERAEVVSGAILDACISYGGSITGEHGVGVDKSRYMPKMFTAEDLDTMQLLRCAFDPASLCNPGKVFPTPRLCGEVPGHRRGPHPATARGAEIF</sequence>
<dbReference type="AlphaFoldDB" id="A0A6P2C4E1"/>
<dbReference type="PANTHER" id="PTHR42934">
    <property type="entry name" value="GLYCOLATE OXIDASE SUBUNIT GLCD"/>
    <property type="match status" value="1"/>
</dbReference>
<dbReference type="InterPro" id="IPR051914">
    <property type="entry name" value="FAD-linked_OxidoTrans_Type4"/>
</dbReference>
<evidence type="ECO:0000256" key="3">
    <source>
        <dbReference type="ARBA" id="ARBA00022827"/>
    </source>
</evidence>
<dbReference type="SUPFAM" id="SSF56176">
    <property type="entry name" value="FAD-binding/transporter-associated domain-like"/>
    <property type="match status" value="1"/>
</dbReference>
<dbReference type="Proteomes" id="UP000460272">
    <property type="component" value="Unassembled WGS sequence"/>
</dbReference>
<keyword evidence="2" id="KW-0285">Flavoprotein</keyword>